<dbReference type="InterPro" id="IPR013879">
    <property type="entry name" value="DUF1761"/>
</dbReference>
<reference evidence="2 3" key="1">
    <citation type="submission" date="2019-03" db="EMBL/GenBank/DDBJ databases">
        <title>Complete genome sequence of Paenisporosarcina antarctica CGMCC 1.6503T.</title>
        <authorList>
            <person name="Rong J.-C."/>
            <person name="Chi N.-Y."/>
            <person name="Zhang Q.-F."/>
        </authorList>
    </citation>
    <scope>NUCLEOTIDE SEQUENCE [LARGE SCALE GENOMIC DNA]</scope>
    <source>
        <strain evidence="2 3">CGMCC 1.6503</strain>
    </source>
</reference>
<name>A0A4P7A1E7_9BACL</name>
<keyword evidence="1" id="KW-0812">Transmembrane</keyword>
<organism evidence="2 3">
    <name type="scientific">Paenisporosarcina antarctica</name>
    <dbReference type="NCBI Taxonomy" id="417367"/>
    <lineage>
        <taxon>Bacteria</taxon>
        <taxon>Bacillati</taxon>
        <taxon>Bacillota</taxon>
        <taxon>Bacilli</taxon>
        <taxon>Bacillales</taxon>
        <taxon>Caryophanaceae</taxon>
        <taxon>Paenisporosarcina</taxon>
    </lineage>
</organism>
<keyword evidence="1" id="KW-0472">Membrane</keyword>
<dbReference type="KEGG" id="panc:E2636_17650"/>
<keyword evidence="1" id="KW-1133">Transmembrane helix</keyword>
<feature type="transmembrane region" description="Helical" evidence="1">
    <location>
        <begin position="77"/>
        <end position="96"/>
    </location>
</feature>
<dbReference type="Proteomes" id="UP000294292">
    <property type="component" value="Chromosome"/>
</dbReference>
<proteinExistence type="predicted"/>
<dbReference type="Pfam" id="PF08570">
    <property type="entry name" value="DUF1761"/>
    <property type="match status" value="1"/>
</dbReference>
<keyword evidence="3" id="KW-1185">Reference proteome</keyword>
<protein>
    <submittedName>
        <fullName evidence="2">DUF1761 domain-containing protein</fullName>
    </submittedName>
</protein>
<evidence type="ECO:0000313" key="2">
    <source>
        <dbReference type="EMBL" id="QBP42850.1"/>
    </source>
</evidence>
<evidence type="ECO:0000313" key="3">
    <source>
        <dbReference type="Proteomes" id="UP000294292"/>
    </source>
</evidence>
<dbReference type="AlphaFoldDB" id="A0A4P7A1E7"/>
<dbReference type="OrthoDB" id="2382138at2"/>
<accession>A0A4P7A1E7</accession>
<gene>
    <name evidence="2" type="ORF">E2636_17650</name>
</gene>
<dbReference type="EMBL" id="CP038015">
    <property type="protein sequence ID" value="QBP42850.1"/>
    <property type="molecule type" value="Genomic_DNA"/>
</dbReference>
<dbReference type="RefSeq" id="WP_134211593.1">
    <property type="nucleotide sequence ID" value="NZ_CP038015.1"/>
</dbReference>
<feature type="transmembrane region" description="Helical" evidence="1">
    <location>
        <begin position="6"/>
        <end position="30"/>
    </location>
</feature>
<evidence type="ECO:0000256" key="1">
    <source>
        <dbReference type="SAM" id="Phobius"/>
    </source>
</evidence>
<feature type="transmembrane region" description="Helical" evidence="1">
    <location>
        <begin position="51"/>
        <end position="71"/>
    </location>
</feature>
<feature type="transmembrane region" description="Helical" evidence="1">
    <location>
        <begin position="108"/>
        <end position="130"/>
    </location>
</feature>
<sequence>MLIDWYELNVIAIIIGGLLYMVYGGIYYSVRLSGDKHPDKKQNEAQGPMKYIFSVVVAFISSFIMAVLVQATGSEGIGAGMLIGFMVGAVITLVYMKNRLFGLMTNQSFIIAFGDHLVIFTLLGALHGFMLS</sequence>